<dbReference type="VEuPathDB" id="HostDB:GeneID_118662589"/>
<dbReference type="Proteomes" id="UP000527355">
    <property type="component" value="Unassembled WGS sequence"/>
</dbReference>
<dbReference type="InterPro" id="IPR008197">
    <property type="entry name" value="WAP_dom"/>
</dbReference>
<dbReference type="SUPFAM" id="SSF57256">
    <property type="entry name" value="Elafin-like"/>
    <property type="match status" value="1"/>
</dbReference>
<feature type="chain" id="PRO_5029495477" evidence="1">
    <location>
        <begin position="23"/>
        <end position="80"/>
    </location>
</feature>
<dbReference type="InterPro" id="IPR036645">
    <property type="entry name" value="Elafin-like_sf"/>
</dbReference>
<proteinExistence type="predicted"/>
<dbReference type="Gene3D" id="4.10.75.10">
    <property type="entry name" value="Elafin-like"/>
    <property type="match status" value="1"/>
</dbReference>
<dbReference type="GO" id="GO:0005576">
    <property type="term" value="C:extracellular region"/>
    <property type="evidence" value="ECO:0007669"/>
    <property type="project" value="InterPro"/>
</dbReference>
<feature type="domain" description="WAP" evidence="2">
    <location>
        <begin position="38"/>
        <end position="71"/>
    </location>
</feature>
<protein>
    <submittedName>
        <fullName evidence="3">WAP four-disulfide core domain 13</fullName>
    </submittedName>
</protein>
<sequence length="80" mass="8921">MKPVLLLQLLLVIHLAPQLVPASPKQQFMKYILEPPPCRVEAGNCTNFCSMQEDCPHGLQCCSAFCGTICTFNKNIIQNK</sequence>
<dbReference type="EMBL" id="JABWUV010000009">
    <property type="protein sequence ID" value="KAF6331327.1"/>
    <property type="molecule type" value="Genomic_DNA"/>
</dbReference>
<evidence type="ECO:0000313" key="4">
    <source>
        <dbReference type="Proteomes" id="UP000527355"/>
    </source>
</evidence>
<keyword evidence="1" id="KW-0732">Signal</keyword>
<accession>A0A7J7W1F8</accession>
<dbReference type="Pfam" id="PF00095">
    <property type="entry name" value="WAP"/>
    <property type="match status" value="1"/>
</dbReference>
<organism evidence="3 4">
    <name type="scientific">Myotis myotis</name>
    <name type="common">Greater mouse-eared bat</name>
    <name type="synonym">Vespertilio myotis</name>
    <dbReference type="NCBI Taxonomy" id="51298"/>
    <lineage>
        <taxon>Eukaryota</taxon>
        <taxon>Metazoa</taxon>
        <taxon>Chordata</taxon>
        <taxon>Craniata</taxon>
        <taxon>Vertebrata</taxon>
        <taxon>Euteleostomi</taxon>
        <taxon>Mammalia</taxon>
        <taxon>Eutheria</taxon>
        <taxon>Laurasiatheria</taxon>
        <taxon>Chiroptera</taxon>
        <taxon>Yangochiroptera</taxon>
        <taxon>Vespertilionidae</taxon>
        <taxon>Myotis</taxon>
    </lineage>
</organism>
<name>A0A7J7W1F8_MYOMY</name>
<comment type="caution">
    <text evidence="3">The sequence shown here is derived from an EMBL/GenBank/DDBJ whole genome shotgun (WGS) entry which is preliminary data.</text>
</comment>
<evidence type="ECO:0000259" key="2">
    <source>
        <dbReference type="Pfam" id="PF00095"/>
    </source>
</evidence>
<dbReference type="GO" id="GO:0030414">
    <property type="term" value="F:peptidase inhibitor activity"/>
    <property type="evidence" value="ECO:0007669"/>
    <property type="project" value="InterPro"/>
</dbReference>
<reference evidence="3 4" key="1">
    <citation type="journal article" date="2020" name="Nature">
        <title>Six reference-quality genomes reveal evolution of bat adaptations.</title>
        <authorList>
            <person name="Jebb D."/>
            <person name="Huang Z."/>
            <person name="Pippel M."/>
            <person name="Hughes G.M."/>
            <person name="Lavrichenko K."/>
            <person name="Devanna P."/>
            <person name="Winkler S."/>
            <person name="Jermiin L.S."/>
            <person name="Skirmuntt E.C."/>
            <person name="Katzourakis A."/>
            <person name="Burkitt-Gray L."/>
            <person name="Ray D.A."/>
            <person name="Sullivan K.A.M."/>
            <person name="Roscito J.G."/>
            <person name="Kirilenko B.M."/>
            <person name="Davalos L.M."/>
            <person name="Corthals A.P."/>
            <person name="Power M.L."/>
            <person name="Jones G."/>
            <person name="Ransome R.D."/>
            <person name="Dechmann D.K.N."/>
            <person name="Locatelli A.G."/>
            <person name="Puechmaille S.J."/>
            <person name="Fedrigo O."/>
            <person name="Jarvis E.D."/>
            <person name="Hiller M."/>
            <person name="Vernes S.C."/>
            <person name="Myers E.W."/>
            <person name="Teeling E.C."/>
        </authorList>
    </citation>
    <scope>NUCLEOTIDE SEQUENCE [LARGE SCALE GENOMIC DNA]</scope>
    <source>
        <strain evidence="3">MMyoMyo1</strain>
        <tissue evidence="3">Flight muscle</tissue>
    </source>
</reference>
<gene>
    <name evidence="3" type="ORF">mMyoMyo1_020544</name>
</gene>
<keyword evidence="4" id="KW-1185">Reference proteome</keyword>
<dbReference type="OrthoDB" id="9836967at2759"/>
<dbReference type="AlphaFoldDB" id="A0A7J7W1F8"/>
<evidence type="ECO:0000256" key="1">
    <source>
        <dbReference type="SAM" id="SignalP"/>
    </source>
</evidence>
<evidence type="ECO:0000313" key="3">
    <source>
        <dbReference type="EMBL" id="KAF6331327.1"/>
    </source>
</evidence>
<feature type="signal peptide" evidence="1">
    <location>
        <begin position="1"/>
        <end position="22"/>
    </location>
</feature>